<dbReference type="Proteomes" id="UP000002748">
    <property type="component" value="Unassembled WGS sequence"/>
</dbReference>
<dbReference type="CDD" id="cd00610">
    <property type="entry name" value="OAT_like"/>
    <property type="match status" value="1"/>
</dbReference>
<name>J5Q758_TRIAS</name>
<dbReference type="InterPro" id="IPR005814">
    <property type="entry name" value="Aminotrans_3"/>
</dbReference>
<evidence type="ECO:0000313" key="5">
    <source>
        <dbReference type="Proteomes" id="UP000002748"/>
    </source>
</evidence>
<dbReference type="InterPro" id="IPR015422">
    <property type="entry name" value="PyrdxlP-dep_Trfase_small"/>
</dbReference>
<dbReference type="HOGENOM" id="CLU_016922_10_0_1"/>
<dbReference type="VEuPathDB" id="FungiDB:A1Q1_05751"/>
<keyword evidence="2 3" id="KW-0663">Pyridoxal phosphate</keyword>
<dbReference type="GO" id="GO:0030170">
    <property type="term" value="F:pyridoxal phosphate binding"/>
    <property type="evidence" value="ECO:0007669"/>
    <property type="project" value="InterPro"/>
</dbReference>
<dbReference type="GeneID" id="25989263"/>
<reference evidence="4 5" key="1">
    <citation type="journal article" date="2012" name="Eukaryot. Cell">
        <title>Draft genome sequence of CBS 2479, the standard type strain of Trichosporon asahii.</title>
        <authorList>
            <person name="Yang R.Y."/>
            <person name="Li H.T."/>
            <person name="Zhu H."/>
            <person name="Zhou G.P."/>
            <person name="Wang M."/>
            <person name="Wang L."/>
        </authorList>
    </citation>
    <scope>NUCLEOTIDE SEQUENCE [LARGE SCALE GENOMIC DNA]</scope>
    <source>
        <strain evidence="5">ATCC 90039 / CBS 2479 / JCM 2466 / KCTC 7840 / NCYC 2677 / UAMH 7654</strain>
    </source>
</reference>
<protein>
    <recommendedName>
        <fullName evidence="6">Aspartate aminotransferase family protein</fullName>
    </recommendedName>
</protein>
<dbReference type="GO" id="GO:0005739">
    <property type="term" value="C:mitochondrion"/>
    <property type="evidence" value="ECO:0007669"/>
    <property type="project" value="TreeGrafter"/>
</dbReference>
<dbReference type="KEGG" id="tasa:A1Q1_05751"/>
<dbReference type="GO" id="GO:0008483">
    <property type="term" value="F:transaminase activity"/>
    <property type="evidence" value="ECO:0007669"/>
    <property type="project" value="InterPro"/>
</dbReference>
<dbReference type="InterPro" id="IPR015421">
    <property type="entry name" value="PyrdxlP-dep_Trfase_major"/>
</dbReference>
<dbReference type="PROSITE" id="PS00600">
    <property type="entry name" value="AA_TRANSFER_CLASS_3"/>
    <property type="match status" value="1"/>
</dbReference>
<evidence type="ECO:0000256" key="3">
    <source>
        <dbReference type="RuleBase" id="RU003560"/>
    </source>
</evidence>
<dbReference type="Pfam" id="PF00202">
    <property type="entry name" value="Aminotran_3"/>
    <property type="match status" value="1"/>
</dbReference>
<dbReference type="InterPro" id="IPR015424">
    <property type="entry name" value="PyrdxlP-dep_Trfase"/>
</dbReference>
<sequence length="416" mass="44794">MTVTKPLPDSAFWAAADSKLIRYGGRWSKVRVVRAKGTYLYDAVSGLACSTDFSGNEEIAEVVSTYVRDLDHLFSAMVTDPVLSLADKLTAMLPEGLDRCLFLSTGSEVNELALKIAKTYTGGFEIVSLSAGYLGRRGHGPPMPGQLVLPVPYAYRSPFRRADGSHDWEAELAWGWSLVDAQSCGALAAVIVEPIVSTGGLIDLPPGYLAALKRGCEERGMLLIVDEAQTGLGRTGAMFAFERDGIVPDILTLSKTLGAGLPLAATITSKAIEEECHRKGLFWITTHMNDPLVCAVGAKVCDIIQRDDLPAEAKRKGEILREGLLGLQRKYPQIGDVRGRGLMMGIEVVKDPETKEPADELGTKVAEKAMELGLSCNIVQIRGLGGTFRIAPPLTVTDDEIREGVDILDQAFAACV</sequence>
<dbReference type="SUPFAM" id="SSF53383">
    <property type="entry name" value="PLP-dependent transferases"/>
    <property type="match status" value="1"/>
</dbReference>
<dbReference type="Gene3D" id="3.90.1150.10">
    <property type="entry name" value="Aspartate Aminotransferase, domain 1"/>
    <property type="match status" value="1"/>
</dbReference>
<dbReference type="AlphaFoldDB" id="J5Q758"/>
<evidence type="ECO:0000313" key="4">
    <source>
        <dbReference type="EMBL" id="EJT45838.1"/>
    </source>
</evidence>
<dbReference type="EMBL" id="ALBS01000321">
    <property type="protein sequence ID" value="EJT45838.1"/>
    <property type="molecule type" value="Genomic_DNA"/>
</dbReference>
<dbReference type="PANTHER" id="PTHR45688:SF13">
    <property type="entry name" value="ALANINE--GLYOXYLATE AMINOTRANSFERASE 2-LIKE"/>
    <property type="match status" value="1"/>
</dbReference>
<evidence type="ECO:0000256" key="2">
    <source>
        <dbReference type="ARBA" id="ARBA00022898"/>
    </source>
</evidence>
<evidence type="ECO:0000256" key="1">
    <source>
        <dbReference type="ARBA" id="ARBA00008954"/>
    </source>
</evidence>
<organism evidence="4 5">
    <name type="scientific">Trichosporon asahii var. asahii (strain ATCC 90039 / CBS 2479 / JCM 2466 / KCTC 7840 / NBRC 103889/ NCYC 2677 / UAMH 7654)</name>
    <name type="common">Yeast</name>
    <dbReference type="NCBI Taxonomy" id="1186058"/>
    <lineage>
        <taxon>Eukaryota</taxon>
        <taxon>Fungi</taxon>
        <taxon>Dikarya</taxon>
        <taxon>Basidiomycota</taxon>
        <taxon>Agaricomycotina</taxon>
        <taxon>Tremellomycetes</taxon>
        <taxon>Trichosporonales</taxon>
        <taxon>Trichosporonaceae</taxon>
        <taxon>Trichosporon</taxon>
    </lineage>
</organism>
<proteinExistence type="inferred from homology"/>
<comment type="caution">
    <text evidence="4">The sequence shown here is derived from an EMBL/GenBank/DDBJ whole genome shotgun (WGS) entry which is preliminary data.</text>
</comment>
<dbReference type="InterPro" id="IPR049704">
    <property type="entry name" value="Aminotrans_3_PPA_site"/>
</dbReference>
<dbReference type="OrthoDB" id="10261433at2759"/>
<gene>
    <name evidence="4" type="ORF">A1Q1_05751</name>
</gene>
<comment type="similarity">
    <text evidence="1 3">Belongs to the class-III pyridoxal-phosphate-dependent aminotransferase family.</text>
</comment>
<dbReference type="Gene3D" id="3.40.640.10">
    <property type="entry name" value="Type I PLP-dependent aspartate aminotransferase-like (Major domain)"/>
    <property type="match status" value="1"/>
</dbReference>
<dbReference type="PANTHER" id="PTHR45688">
    <property type="match status" value="1"/>
</dbReference>
<accession>J5Q758</accession>
<evidence type="ECO:0008006" key="6">
    <source>
        <dbReference type="Google" id="ProtNLM"/>
    </source>
</evidence>
<dbReference type="RefSeq" id="XP_014176435.1">
    <property type="nucleotide sequence ID" value="XM_014320960.1"/>
</dbReference>